<evidence type="ECO:0000313" key="6">
    <source>
        <dbReference type="EMBL" id="GFO06057.1"/>
    </source>
</evidence>
<dbReference type="SMART" id="SM00487">
    <property type="entry name" value="DEXDc"/>
    <property type="match status" value="1"/>
</dbReference>
<evidence type="ECO:0000256" key="2">
    <source>
        <dbReference type="ARBA" id="ARBA00022840"/>
    </source>
</evidence>
<dbReference type="Pfam" id="PF00270">
    <property type="entry name" value="DEAD"/>
    <property type="match status" value="1"/>
</dbReference>
<evidence type="ECO:0000256" key="3">
    <source>
        <dbReference type="SAM" id="MobiDB-lite"/>
    </source>
</evidence>
<sequence>MVVEGKEINIVKENNHQLKLIKTNETTQSKEDHLSIISSGSRFGNLNGNLASKPIKIHPALLKLTVQGTMAEPQDFVTDSQELKIIVKALTDTLIEYINPHPVIDSSPLLSEHLKKVMPSFCDGDDSEITQSLVHCLLEDESDGAELILELRKVLHKLVDEYQKGFTKCKSGKDHTPEKIANTIMHMIDGSLLKQMSKDQACEICRKLCEKKFIMERKCEAAVKEENGYKICLEMLKHLRERKPEWPFELMEIRRTSLKEQKEDHPHKQESTSTDTVDLKESQSDLETQAMMNTLEQESKFSSKFSDIESSKAIFDDLKKKEEDHMVDFSDEASDSDDEEVHTTAPVSLALREYQKELSKDALEGLNTIICAPTGSGKTRVATYILLEHLKKQDKDKQKKKVAFLARTVPLVMQQFKSLKKYLPSKYKMENITGDSEYSNCLHKLLHEYDVFVMTPRILENHVTGEEPLIEGGLAAFSLLIFDECHHTRKGEAYNTLMLSYLHTKQKCSENLPQVVGLTASIGVEKAKSVSESEKSVLKICGNLDAVSISKVKVNEDELKKLVPVPEEEMQQLIEREEDNETIKKILDNIGKLEESAKHYIKEINDEKLESLMRKIPREKKSQQYGQWIVQMEKQAMASKRDPINETKSPVRSISVIAEHLKAYNVAFEIYELAQRRDVVNYLEKRFRHFHDRFDSLTVAEETFYSYFEELKEVLMKKRDPSNPNLKALKRAIKENLFKGHGKDTESDKNSKGIVFVRTRFLAHALASWLEHSKDGQLQTLRASVFTGTEATEDEGGMTSAQQEETIEKFKSGDIRLLVATSVAEEGIDIPDCNLVIKYNHVGNEVNTVQMR</sequence>
<feature type="region of interest" description="Disordered" evidence="3">
    <location>
        <begin position="258"/>
        <end position="281"/>
    </location>
</feature>
<accession>A0AAV4AGM9</accession>
<evidence type="ECO:0000259" key="4">
    <source>
        <dbReference type="PROSITE" id="PS51192"/>
    </source>
</evidence>
<dbReference type="GO" id="GO:0003676">
    <property type="term" value="F:nucleic acid binding"/>
    <property type="evidence" value="ECO:0007669"/>
    <property type="project" value="InterPro"/>
</dbReference>
<dbReference type="InterPro" id="IPR041204">
    <property type="entry name" value="RIG-I-like_C"/>
</dbReference>
<dbReference type="PROSITE" id="PS51192">
    <property type="entry name" value="HELICASE_ATP_BIND_1"/>
    <property type="match status" value="1"/>
</dbReference>
<protein>
    <submittedName>
        <fullName evidence="6">Interferon-induced helicase c domain-containing protein 1</fullName>
    </submittedName>
</protein>
<dbReference type="Gene3D" id="3.40.50.300">
    <property type="entry name" value="P-loop containing nucleotide triphosphate hydrolases"/>
    <property type="match status" value="2"/>
</dbReference>
<dbReference type="GO" id="GO:0004386">
    <property type="term" value="F:helicase activity"/>
    <property type="evidence" value="ECO:0007669"/>
    <property type="project" value="UniProtKB-KW"/>
</dbReference>
<dbReference type="Gene3D" id="1.20.1320.30">
    <property type="match status" value="1"/>
</dbReference>
<dbReference type="InterPro" id="IPR011545">
    <property type="entry name" value="DEAD/DEAH_box_helicase_dom"/>
</dbReference>
<dbReference type="InterPro" id="IPR001650">
    <property type="entry name" value="Helicase_C-like"/>
</dbReference>
<keyword evidence="1" id="KW-0547">Nucleotide-binding</keyword>
<keyword evidence="2" id="KW-0067">ATP-binding</keyword>
<proteinExistence type="predicted"/>
<dbReference type="EMBL" id="BLXT01003760">
    <property type="protein sequence ID" value="GFO06057.1"/>
    <property type="molecule type" value="Genomic_DNA"/>
</dbReference>
<feature type="domain" description="Helicase C-terminal" evidence="5">
    <location>
        <begin position="725"/>
        <end position="852"/>
    </location>
</feature>
<dbReference type="GO" id="GO:0005737">
    <property type="term" value="C:cytoplasm"/>
    <property type="evidence" value="ECO:0007669"/>
    <property type="project" value="TreeGrafter"/>
</dbReference>
<keyword evidence="7" id="KW-1185">Reference proteome</keyword>
<dbReference type="PANTHER" id="PTHR14074">
    <property type="entry name" value="HELICASE WITH DEATH DOMAIN-RELATED"/>
    <property type="match status" value="1"/>
</dbReference>
<dbReference type="InterPro" id="IPR027417">
    <property type="entry name" value="P-loop_NTPase"/>
</dbReference>
<dbReference type="InterPro" id="IPR051363">
    <property type="entry name" value="RLR_Helicase"/>
</dbReference>
<feature type="domain" description="Helicase ATP-binding" evidence="4">
    <location>
        <begin position="359"/>
        <end position="540"/>
    </location>
</feature>
<dbReference type="AlphaFoldDB" id="A0AAV4AGM9"/>
<dbReference type="Pfam" id="PF00271">
    <property type="entry name" value="Helicase_C"/>
    <property type="match status" value="1"/>
</dbReference>
<feature type="compositionally biased region" description="Basic and acidic residues" evidence="3">
    <location>
        <begin position="258"/>
        <end position="270"/>
    </location>
</feature>
<dbReference type="Pfam" id="PF18119">
    <property type="entry name" value="RIG-I_C"/>
    <property type="match status" value="1"/>
</dbReference>
<evidence type="ECO:0000256" key="1">
    <source>
        <dbReference type="ARBA" id="ARBA00022741"/>
    </source>
</evidence>
<dbReference type="SUPFAM" id="SSF52540">
    <property type="entry name" value="P-loop containing nucleoside triphosphate hydrolases"/>
    <property type="match status" value="1"/>
</dbReference>
<evidence type="ECO:0000259" key="5">
    <source>
        <dbReference type="PROSITE" id="PS51194"/>
    </source>
</evidence>
<evidence type="ECO:0000313" key="7">
    <source>
        <dbReference type="Proteomes" id="UP000735302"/>
    </source>
</evidence>
<gene>
    <name evidence="6" type="ORF">PoB_003256200</name>
</gene>
<keyword evidence="6" id="KW-0378">Hydrolase</keyword>
<feature type="non-terminal residue" evidence="6">
    <location>
        <position position="852"/>
    </location>
</feature>
<dbReference type="Proteomes" id="UP000735302">
    <property type="component" value="Unassembled WGS sequence"/>
</dbReference>
<dbReference type="PROSITE" id="PS51194">
    <property type="entry name" value="HELICASE_CTER"/>
    <property type="match status" value="1"/>
</dbReference>
<dbReference type="InterPro" id="IPR014001">
    <property type="entry name" value="Helicase_ATP-bd"/>
</dbReference>
<organism evidence="6 7">
    <name type="scientific">Plakobranchus ocellatus</name>
    <dbReference type="NCBI Taxonomy" id="259542"/>
    <lineage>
        <taxon>Eukaryota</taxon>
        <taxon>Metazoa</taxon>
        <taxon>Spiralia</taxon>
        <taxon>Lophotrochozoa</taxon>
        <taxon>Mollusca</taxon>
        <taxon>Gastropoda</taxon>
        <taxon>Heterobranchia</taxon>
        <taxon>Euthyneura</taxon>
        <taxon>Panpulmonata</taxon>
        <taxon>Sacoglossa</taxon>
        <taxon>Placobranchoidea</taxon>
        <taxon>Plakobranchidae</taxon>
        <taxon>Plakobranchus</taxon>
    </lineage>
</organism>
<keyword evidence="6" id="KW-0347">Helicase</keyword>
<dbReference type="PANTHER" id="PTHR14074:SF16">
    <property type="entry name" value="ANTIVIRAL INNATE IMMUNE RESPONSE RECEPTOR RIG-I"/>
    <property type="match status" value="1"/>
</dbReference>
<dbReference type="GO" id="GO:0005524">
    <property type="term" value="F:ATP binding"/>
    <property type="evidence" value="ECO:0007669"/>
    <property type="project" value="UniProtKB-KW"/>
</dbReference>
<reference evidence="6 7" key="1">
    <citation type="journal article" date="2021" name="Elife">
        <title>Chloroplast acquisition without the gene transfer in kleptoplastic sea slugs, Plakobranchus ocellatus.</title>
        <authorList>
            <person name="Maeda T."/>
            <person name="Takahashi S."/>
            <person name="Yoshida T."/>
            <person name="Shimamura S."/>
            <person name="Takaki Y."/>
            <person name="Nagai Y."/>
            <person name="Toyoda A."/>
            <person name="Suzuki Y."/>
            <person name="Arimoto A."/>
            <person name="Ishii H."/>
            <person name="Satoh N."/>
            <person name="Nishiyama T."/>
            <person name="Hasebe M."/>
            <person name="Maruyama T."/>
            <person name="Minagawa J."/>
            <person name="Obokata J."/>
            <person name="Shigenobu S."/>
        </authorList>
    </citation>
    <scope>NUCLEOTIDE SEQUENCE [LARGE SCALE GENOMIC DNA]</scope>
</reference>
<name>A0AAV4AGM9_9GAST</name>
<comment type="caution">
    <text evidence="6">The sequence shown here is derived from an EMBL/GenBank/DDBJ whole genome shotgun (WGS) entry which is preliminary data.</text>
</comment>
<dbReference type="SMART" id="SM00490">
    <property type="entry name" value="HELICc"/>
    <property type="match status" value="1"/>
</dbReference>